<dbReference type="AlphaFoldDB" id="A0A0A9GVU0"/>
<accession>A0A0A9GVU0</accession>
<sequence length="86" mass="9819">MVDEGIPPYQATCQLLRDRLLSLGLRDDLEVLTDRMRRSTSCTIQDLARIMSSKRAEETRSPNSDNEFSGLDLDESQWSGKWKIGD</sequence>
<reference evidence="2" key="2">
    <citation type="journal article" date="2015" name="Data Brief">
        <title>Shoot transcriptome of the giant reed, Arundo donax.</title>
        <authorList>
            <person name="Barrero R.A."/>
            <person name="Guerrero F.D."/>
            <person name="Moolhuijzen P."/>
            <person name="Goolsby J.A."/>
            <person name="Tidwell J."/>
            <person name="Bellgard S.E."/>
            <person name="Bellgard M.I."/>
        </authorList>
    </citation>
    <scope>NUCLEOTIDE SEQUENCE</scope>
    <source>
        <tissue evidence="2">Shoot tissue taken approximately 20 cm above the soil surface</tissue>
    </source>
</reference>
<dbReference type="EMBL" id="GBRH01173168">
    <property type="protein sequence ID" value="JAE24728.1"/>
    <property type="molecule type" value="Transcribed_RNA"/>
</dbReference>
<reference evidence="2" key="1">
    <citation type="submission" date="2014-09" db="EMBL/GenBank/DDBJ databases">
        <authorList>
            <person name="Magalhaes I.L.F."/>
            <person name="Oliveira U."/>
            <person name="Santos F.R."/>
            <person name="Vidigal T.H.D.A."/>
            <person name="Brescovit A.D."/>
            <person name="Santos A.J."/>
        </authorList>
    </citation>
    <scope>NUCLEOTIDE SEQUENCE</scope>
    <source>
        <tissue evidence="2">Shoot tissue taken approximately 20 cm above the soil surface</tissue>
    </source>
</reference>
<feature type="region of interest" description="Disordered" evidence="1">
    <location>
        <begin position="52"/>
        <end position="73"/>
    </location>
</feature>
<organism evidence="2">
    <name type="scientific">Arundo donax</name>
    <name type="common">Giant reed</name>
    <name type="synonym">Donax arundinaceus</name>
    <dbReference type="NCBI Taxonomy" id="35708"/>
    <lineage>
        <taxon>Eukaryota</taxon>
        <taxon>Viridiplantae</taxon>
        <taxon>Streptophyta</taxon>
        <taxon>Embryophyta</taxon>
        <taxon>Tracheophyta</taxon>
        <taxon>Spermatophyta</taxon>
        <taxon>Magnoliopsida</taxon>
        <taxon>Liliopsida</taxon>
        <taxon>Poales</taxon>
        <taxon>Poaceae</taxon>
        <taxon>PACMAD clade</taxon>
        <taxon>Arundinoideae</taxon>
        <taxon>Arundineae</taxon>
        <taxon>Arundo</taxon>
    </lineage>
</organism>
<proteinExistence type="predicted"/>
<protein>
    <submittedName>
        <fullName evidence="2">Uncharacterized protein</fullName>
    </submittedName>
</protein>
<name>A0A0A9GVU0_ARUDO</name>
<evidence type="ECO:0000256" key="1">
    <source>
        <dbReference type="SAM" id="MobiDB-lite"/>
    </source>
</evidence>
<evidence type="ECO:0000313" key="2">
    <source>
        <dbReference type="EMBL" id="JAE24728.1"/>
    </source>
</evidence>